<dbReference type="SUPFAM" id="SSF47473">
    <property type="entry name" value="EF-hand"/>
    <property type="match status" value="3"/>
</dbReference>
<dbReference type="PANTHER" id="PTHR10827:SF98">
    <property type="entry name" value="45 KDA CALCIUM-BINDING PROTEIN"/>
    <property type="match status" value="1"/>
</dbReference>
<reference evidence="4 5" key="1">
    <citation type="submission" date="2019-02" db="EMBL/GenBank/DDBJ databases">
        <title>Deep-cultivation of Planctomycetes and their phenomic and genomic characterization uncovers novel biology.</title>
        <authorList>
            <person name="Wiegand S."/>
            <person name="Jogler M."/>
            <person name="Boedeker C."/>
            <person name="Pinto D."/>
            <person name="Vollmers J."/>
            <person name="Rivas-Marin E."/>
            <person name="Kohn T."/>
            <person name="Peeters S.H."/>
            <person name="Heuer A."/>
            <person name="Rast P."/>
            <person name="Oberbeckmann S."/>
            <person name="Bunk B."/>
            <person name="Jeske O."/>
            <person name="Meyerdierks A."/>
            <person name="Storesund J.E."/>
            <person name="Kallscheuer N."/>
            <person name="Luecker S."/>
            <person name="Lage O.M."/>
            <person name="Pohl T."/>
            <person name="Merkel B.J."/>
            <person name="Hornburger P."/>
            <person name="Mueller R.-W."/>
            <person name="Bruemmer F."/>
            <person name="Labrenz M."/>
            <person name="Spormann A.M."/>
            <person name="Op den Camp H."/>
            <person name="Overmann J."/>
            <person name="Amann R."/>
            <person name="Jetten M.S.M."/>
            <person name="Mascher T."/>
            <person name="Medema M.H."/>
            <person name="Devos D.P."/>
            <person name="Kaster A.-K."/>
            <person name="Ovreas L."/>
            <person name="Rohde M."/>
            <person name="Galperin M.Y."/>
            <person name="Jogler C."/>
        </authorList>
    </citation>
    <scope>NUCLEOTIDE SEQUENCE [LARGE SCALE GENOMIC DNA]</scope>
    <source>
        <strain evidence="4 5">TBK1r</strain>
    </source>
</reference>
<dbReference type="InterPro" id="IPR002048">
    <property type="entry name" value="EF_hand_dom"/>
</dbReference>
<feature type="domain" description="EF-hand" evidence="3">
    <location>
        <begin position="351"/>
        <end position="386"/>
    </location>
</feature>
<dbReference type="InterPro" id="IPR018247">
    <property type="entry name" value="EF_Hand_1_Ca_BS"/>
</dbReference>
<proteinExistence type="predicted"/>
<evidence type="ECO:0000313" key="5">
    <source>
        <dbReference type="Proteomes" id="UP000318081"/>
    </source>
</evidence>
<dbReference type="PROSITE" id="PS00018">
    <property type="entry name" value="EF_HAND_1"/>
    <property type="match status" value="4"/>
</dbReference>
<dbReference type="PANTHER" id="PTHR10827">
    <property type="entry name" value="RETICULOCALBIN"/>
    <property type="match status" value="1"/>
</dbReference>
<accession>A0ABX5Y616</accession>
<dbReference type="Proteomes" id="UP000318081">
    <property type="component" value="Chromosome"/>
</dbReference>
<dbReference type="RefSeq" id="WP_145220772.1">
    <property type="nucleotide sequence ID" value="NZ_CP036432.1"/>
</dbReference>
<dbReference type="Pfam" id="PF13202">
    <property type="entry name" value="EF-hand_5"/>
    <property type="match status" value="5"/>
</dbReference>
<evidence type="ECO:0000256" key="1">
    <source>
        <dbReference type="ARBA" id="ARBA00022723"/>
    </source>
</evidence>
<evidence type="ECO:0000259" key="3">
    <source>
        <dbReference type="PROSITE" id="PS50222"/>
    </source>
</evidence>
<organism evidence="4 5">
    <name type="scientific">Stieleria magnilauensis</name>
    <dbReference type="NCBI Taxonomy" id="2527963"/>
    <lineage>
        <taxon>Bacteria</taxon>
        <taxon>Pseudomonadati</taxon>
        <taxon>Planctomycetota</taxon>
        <taxon>Planctomycetia</taxon>
        <taxon>Pirellulales</taxon>
        <taxon>Pirellulaceae</taxon>
        <taxon>Stieleria</taxon>
    </lineage>
</organism>
<feature type="domain" description="EF-hand" evidence="3">
    <location>
        <begin position="83"/>
        <end position="118"/>
    </location>
</feature>
<gene>
    <name evidence="4" type="ORF">TBK1r_74890</name>
</gene>
<evidence type="ECO:0000313" key="4">
    <source>
        <dbReference type="EMBL" id="QDV88456.1"/>
    </source>
</evidence>
<keyword evidence="5" id="KW-1185">Reference proteome</keyword>
<keyword evidence="1" id="KW-0479">Metal-binding</keyword>
<evidence type="ECO:0000256" key="2">
    <source>
        <dbReference type="ARBA" id="ARBA00022737"/>
    </source>
</evidence>
<name>A0ABX5Y616_9BACT</name>
<protein>
    <submittedName>
        <fullName evidence="4">Transaldolase/EF-hand domain-containing protein</fullName>
    </submittedName>
</protein>
<sequence>MKGFCSSRRADPRVKLMNTAWLTIALASVALASIALAPIIPAAAKGADAERPSGMHDMLLLLPNGPLHVRVQITNQGKSLEQTRQDYLDRLVATLDTDMDGKVSREETSNHPLFTTSRRFEGNKFLSSLRSRRPFTERELALAVDRAAGQLVTYRQNNALAEQDLSVFNVLDQDQSGLIDRREMRLAAAGIAERDSDFDQCITFDEFLSESVDMMNGVVVNAIDQEPPGSVHAELLRNAAEPILPARLVRRYDRDRDAHLTADELGWSGPRIAALDADGNQRLSMQELSTITSAKPDLSLSVDLSDTGGQAMKVLGHLDDDSISVRDDLVRIKRDSVSLGVSYRYRDPMAEAISNASDAFNAIDVDANGYLDRDEIVEHQRFERYLFDAMDKDGDDRVFADEMMSYVKEYTEPASTSCQVTLLDTGNGFFQLLDVNADGRISIRELRRCEQTLMAVAGDQPQINPSQMTASYRIEIKRGGVSLFGRVDRPSAETPAALLAPPSGPIWFQRMDRNGDGDLTWDEFLGPRDVFHQLDQDQDHLIDKTEASNADKLAG</sequence>
<keyword evidence="2" id="KW-0677">Repeat</keyword>
<feature type="domain" description="EF-hand" evidence="3">
    <location>
        <begin position="159"/>
        <end position="194"/>
    </location>
</feature>
<dbReference type="InterPro" id="IPR011992">
    <property type="entry name" value="EF-hand-dom_pair"/>
</dbReference>
<dbReference type="Gene3D" id="1.10.238.10">
    <property type="entry name" value="EF-hand"/>
    <property type="match status" value="4"/>
</dbReference>
<dbReference type="PROSITE" id="PS50222">
    <property type="entry name" value="EF_HAND_2"/>
    <property type="match status" value="3"/>
</dbReference>
<dbReference type="EMBL" id="CP036432">
    <property type="protein sequence ID" value="QDV88456.1"/>
    <property type="molecule type" value="Genomic_DNA"/>
</dbReference>